<evidence type="ECO:0000256" key="6">
    <source>
        <dbReference type="ARBA" id="ARBA00023136"/>
    </source>
</evidence>
<dbReference type="GO" id="GO:0016020">
    <property type="term" value="C:membrane"/>
    <property type="evidence" value="ECO:0007669"/>
    <property type="project" value="UniProtKB-SubCell"/>
</dbReference>
<dbReference type="InterPro" id="IPR050125">
    <property type="entry name" value="GPCR_opsins"/>
</dbReference>
<dbReference type="AlphaFoldDB" id="A0A6L2PBC7"/>
<evidence type="ECO:0000313" key="14">
    <source>
        <dbReference type="EMBL" id="GFG29769.1"/>
    </source>
</evidence>
<comment type="caution">
    <text evidence="14">The sequence shown here is derived from an EMBL/GenBank/DDBJ whole genome shotgun (WGS) entry which is preliminary data.</text>
</comment>
<keyword evidence="5" id="KW-0297">G-protein coupled receptor</keyword>
<evidence type="ECO:0000256" key="12">
    <source>
        <dbReference type="SAM" id="Phobius"/>
    </source>
</evidence>
<feature type="transmembrane region" description="Helical" evidence="12">
    <location>
        <begin position="191"/>
        <end position="212"/>
    </location>
</feature>
<dbReference type="CDD" id="cd00637">
    <property type="entry name" value="7tm_classA_rhodopsin-like"/>
    <property type="match status" value="1"/>
</dbReference>
<reference evidence="15" key="1">
    <citation type="submission" date="2020-01" db="EMBL/GenBank/DDBJ databases">
        <title>Draft genome sequence of the Termite Coptotermes fromosanus.</title>
        <authorList>
            <person name="Itakura S."/>
            <person name="Yosikawa Y."/>
            <person name="Umezawa K."/>
        </authorList>
    </citation>
    <scope>NUCLEOTIDE SEQUENCE [LARGE SCALE GENOMIC DNA]</scope>
</reference>
<dbReference type="EMBL" id="BLKM01000173">
    <property type="protein sequence ID" value="GFG29769.1"/>
    <property type="molecule type" value="Genomic_DNA"/>
</dbReference>
<keyword evidence="8" id="KW-0325">Glycoprotein</keyword>
<dbReference type="SUPFAM" id="SSF81321">
    <property type="entry name" value="Family A G protein-coupled receptor-like"/>
    <property type="match status" value="1"/>
</dbReference>
<dbReference type="Gene3D" id="1.20.1070.10">
    <property type="entry name" value="Rhodopsin 7-helix transmembrane proteins"/>
    <property type="match status" value="1"/>
</dbReference>
<evidence type="ECO:0000313" key="15">
    <source>
        <dbReference type="Proteomes" id="UP000502823"/>
    </source>
</evidence>
<evidence type="ECO:0000256" key="7">
    <source>
        <dbReference type="ARBA" id="ARBA00023170"/>
    </source>
</evidence>
<evidence type="ECO:0000259" key="13">
    <source>
        <dbReference type="PROSITE" id="PS50262"/>
    </source>
</evidence>
<comment type="subcellular location">
    <subcellularLocation>
        <location evidence="1">Membrane</location>
        <topology evidence="1">Multi-pass membrane protein</topology>
    </subcellularLocation>
</comment>
<dbReference type="InParanoid" id="A0A6L2PBC7"/>
<feature type="domain" description="G-protein coupled receptors family 1 profile" evidence="13">
    <location>
        <begin position="114"/>
        <end position="374"/>
    </location>
</feature>
<dbReference type="InterPro" id="IPR000276">
    <property type="entry name" value="GPCR_Rhodpsn"/>
</dbReference>
<dbReference type="PROSITE" id="PS50262">
    <property type="entry name" value="G_PROTEIN_RECEP_F1_2"/>
    <property type="match status" value="1"/>
</dbReference>
<evidence type="ECO:0000256" key="2">
    <source>
        <dbReference type="ARBA" id="ARBA00010663"/>
    </source>
</evidence>
<comment type="similarity">
    <text evidence="2">Belongs to the G-protein coupled receptor 1 family.</text>
</comment>
<evidence type="ECO:0000256" key="10">
    <source>
        <dbReference type="ARBA" id="ARBA00023305"/>
    </source>
</evidence>
<organism evidence="14 15">
    <name type="scientific">Coptotermes formosanus</name>
    <name type="common">Formosan subterranean termite</name>
    <dbReference type="NCBI Taxonomy" id="36987"/>
    <lineage>
        <taxon>Eukaryota</taxon>
        <taxon>Metazoa</taxon>
        <taxon>Ecdysozoa</taxon>
        <taxon>Arthropoda</taxon>
        <taxon>Hexapoda</taxon>
        <taxon>Insecta</taxon>
        <taxon>Pterygota</taxon>
        <taxon>Neoptera</taxon>
        <taxon>Polyneoptera</taxon>
        <taxon>Dictyoptera</taxon>
        <taxon>Blattodea</taxon>
        <taxon>Blattoidea</taxon>
        <taxon>Termitoidae</taxon>
        <taxon>Rhinotermitidae</taxon>
        <taxon>Coptotermes</taxon>
    </lineage>
</organism>
<keyword evidence="9" id="KW-0807">Transducer</keyword>
<name>A0A6L2PBC7_COPFO</name>
<feature type="compositionally biased region" description="Polar residues" evidence="11">
    <location>
        <begin position="449"/>
        <end position="463"/>
    </location>
</feature>
<feature type="transmembrane region" description="Helical" evidence="12">
    <location>
        <begin position="41"/>
        <end position="62"/>
    </location>
</feature>
<dbReference type="InterPro" id="IPR017452">
    <property type="entry name" value="GPCR_Rhodpsn_7TM"/>
</dbReference>
<evidence type="ECO:0000256" key="8">
    <source>
        <dbReference type="ARBA" id="ARBA00023180"/>
    </source>
</evidence>
<gene>
    <name evidence="14" type="ORF">Cfor_03284</name>
</gene>
<dbReference type="PANTHER" id="PTHR24240">
    <property type="entry name" value="OPSIN"/>
    <property type="match status" value="1"/>
</dbReference>
<dbReference type="Pfam" id="PF00001">
    <property type="entry name" value="7tm_1"/>
    <property type="match status" value="1"/>
</dbReference>
<proteinExistence type="inferred from homology"/>
<feature type="region of interest" description="Disordered" evidence="11">
    <location>
        <begin position="447"/>
        <end position="471"/>
    </location>
</feature>
<keyword evidence="3 12" id="KW-0812">Transmembrane</keyword>
<accession>A0A6L2PBC7</accession>
<keyword evidence="6 12" id="KW-0472">Membrane</keyword>
<evidence type="ECO:0000256" key="3">
    <source>
        <dbReference type="ARBA" id="ARBA00022692"/>
    </source>
</evidence>
<sequence length="471" mass="52667">MLSHQSFNKLLLGHSGNKTNRCLSAGMATCWNQHGDRPTSLATSIAIQIALSYGYCFAHLILMEQKEFRDTLALKRPGIFRSECHYQGHVITADTCRLTDGTTEQTPAAKEWSSGFALLVSLAHSKQSGHSKHCDIGFTYSKGNRINIWNAGNTFIVNVALADLLITGFVFPASTVVLLAGLKDPPGVCNFQWFLAILCWLVTLLTLAATAAENYARLCLSHDCYAMLTSTRITVAVLTIWLLSGLTVTLQFVYNVGPDYCTPPRRTGDVLPYYVIVGAFFVFLPASLTFACYLRITLRIRVAKSRPSFKPPMSFSWDYALMRTNLYSFVLFVVFWLPFGITLGVGSVRTISNRLFYNLAWFALSKSCINNFLYCLTNRHFRNAYVNLFHYCCCKTTVSFSRRPRGASEGLSPTTRPTGDVRVHIIPGYNMYSYTSPQRAREVCKTATPKRSTGSCRPSTSRPNGRDVYEL</sequence>
<keyword evidence="7" id="KW-0675">Receptor</keyword>
<dbReference type="PRINTS" id="PR00237">
    <property type="entry name" value="GPCRRHODOPSN"/>
</dbReference>
<feature type="transmembrane region" description="Helical" evidence="12">
    <location>
        <begin position="273"/>
        <end position="296"/>
    </location>
</feature>
<feature type="transmembrane region" description="Helical" evidence="12">
    <location>
        <begin position="233"/>
        <end position="253"/>
    </location>
</feature>
<dbReference type="Proteomes" id="UP000502823">
    <property type="component" value="Unassembled WGS sequence"/>
</dbReference>
<keyword evidence="4 12" id="KW-1133">Transmembrane helix</keyword>
<evidence type="ECO:0000256" key="9">
    <source>
        <dbReference type="ARBA" id="ARBA00023224"/>
    </source>
</evidence>
<evidence type="ECO:0000256" key="11">
    <source>
        <dbReference type="SAM" id="MobiDB-lite"/>
    </source>
</evidence>
<evidence type="ECO:0000256" key="4">
    <source>
        <dbReference type="ARBA" id="ARBA00022989"/>
    </source>
</evidence>
<keyword evidence="10" id="KW-0716">Sensory transduction</keyword>
<keyword evidence="15" id="KW-1185">Reference proteome</keyword>
<evidence type="ECO:0000256" key="1">
    <source>
        <dbReference type="ARBA" id="ARBA00004141"/>
    </source>
</evidence>
<dbReference type="OrthoDB" id="5984709at2759"/>
<dbReference type="GO" id="GO:0007601">
    <property type="term" value="P:visual perception"/>
    <property type="evidence" value="ECO:0007669"/>
    <property type="project" value="UniProtKB-KW"/>
</dbReference>
<feature type="transmembrane region" description="Helical" evidence="12">
    <location>
        <begin position="326"/>
        <end position="349"/>
    </location>
</feature>
<keyword evidence="10" id="KW-0844">Vision</keyword>
<protein>
    <recommendedName>
        <fullName evidence="13">G-protein coupled receptors family 1 profile domain-containing protein</fullName>
    </recommendedName>
</protein>
<dbReference type="GO" id="GO:0004930">
    <property type="term" value="F:G protein-coupled receptor activity"/>
    <property type="evidence" value="ECO:0007669"/>
    <property type="project" value="UniProtKB-KW"/>
</dbReference>
<feature type="transmembrane region" description="Helical" evidence="12">
    <location>
        <begin position="155"/>
        <end position="179"/>
    </location>
</feature>
<evidence type="ECO:0000256" key="5">
    <source>
        <dbReference type="ARBA" id="ARBA00023040"/>
    </source>
</evidence>